<dbReference type="Pfam" id="PF18962">
    <property type="entry name" value="Por_Secre_tail"/>
    <property type="match status" value="1"/>
</dbReference>
<proteinExistence type="predicted"/>
<dbReference type="RefSeq" id="WP_302036725.1">
    <property type="nucleotide sequence ID" value="NZ_JAUKPO010000002.1"/>
</dbReference>
<sequence>MGEILPQETPIRMTTYRSSDAYDPARKNLRFISYQAIVTIALLFISLTGWGQSYWVGPAGGDWNTAAHWVPAGVPTANTNVIIPSGFTPNITGTASVCRNISLSGILNIDAGAMLTVNGDWEVDQSVGGDLTGTGTVIFANNSDVADATISLVFTSTTHKANFYNISVDRIGGSLSTTAFWLNVTNNLTLTNGTVNANTSRIDVGRAFTDGPLATFNANTSTVQFVGSSLAAPVSADQPFYNVEVRKTNGSIAITSNLIIRSLLVQGTATTASSAVFSVAGITVDVQGTLMVEIGGNINLSATGNTNLMVSGATTVRSGGRIVTNLLSNTSEITFNGGLDLSSNIPLVSSVEIGPTIGAPVLSKLTVTGSTRIWGTAKLITNTTATVNFNGNVDLQPTGAGSRFDAFNSKIEVTGNWLSNRPEYFNAGTSTVKFIGNISTLIRENCTFANLIVEKSAGATVTYTNLSAISNLLINQNLLIQSGSLILSDVPLTVDMSLKGDLTIIKDASVDISIPSLVIEIGGNLEDQNVAEPTNIPPRRGLFIGMDPINPMGVRPCTPGIYSVQPKQDLPTIRFNGNTEQRITGYVPLRTYCGGLYPKNGIALPNIEIYKTDTVRLNSDVNVRIHGNLNIIQGGFNLSSQILYFGDNENDEINIQSLGTFTAPEGSQIFMNTGTTANGTFLKVNGGALKLLGKASNPVVITREGTVNQYFRMAAFSGTVEAIYTTISYQGSSNVGFYPDGGYGLAPDAITYQSAGGFKIYSSAVIDPDNLGYNFSYCVLGANAASGTTSLTINTGQDLNIRGTIFNTSGTGGINVVKNNADGIITFVRSSGELGGVNGEFYDGGYYADPVPGYDEGIVWETFTRMYWVGNTYDGRLTTDVTTTRWSDARNWSLSASSWDNPDNIYPGQYPAPSPLSGKTVAPDYLQQFEVFISASARTSPIVDGNYVIQGTVINNAVGRYDSFDLNPVLIRNGKTLDLNGHTLTVWGDFVNNNRDANGNNLAGSNAIIRANPGGTVRFRANLASFHGNSTIDAGAGFIVEAFDNNPLQEIKIAANDLQEFTINKPEGRVVVQGFGSDRLDVRRNLNILSGGMEMLTNTPLLVDGNFNISGGFFTFNSSIAIVRGNWNNTGGTINTGGGIVYFYPSDNATKIVRSNGQSFNQVNFGMINNSTGALSTPLAPASPGLTTYRIVDHFTATNLVTIAARGQISGTIYTDDPAVNTSTHPAQPRIVVVEANVTVRVNGMRVRENGELILKEGATLLISNNTKDFTVDNYNPFPAALNPLGLRIEGAASSFPNGKLTAIGTAENYVKISRNGISGVYNFKVNGTLSNRYYLFEFMDTNGVDLTASTSTTISPGTAVIPANGVPGTQMVNVASFSDGILTNGTIGGVYIKYTDNASIFGAAPDTIYNVNFPVPLIDGLGNGANIRRTSLVCAAVATGVVWFRNATGSFAGEAFDDDGSACGLDQIQWRQPQIRKWDGGAGNSFWHAANNWIPDGVPLPDEDVVLDHTYVPGVYTVNITNITGDVIANNLSIINNTNSNQITLQVSDARNLKINKGFTIDVPIGTAFGKLVLDNGTSMEVGENWSNKGSFVVNTAPVAFGAGYKGSRVIFNAKPTSPAAYNAATNLEPSKYTDNVFHKIIMKSGRTELNSDLMVKDSLIVNTGARLDNSSSSDPQSILKGPNGIHPNTILIEGNWVNNGRFYPTDGTVNFVGLNEQILVQQDTVTENFYTLKIEKLFNASNLADHRNVTLWSKATVSNELNLQRGRFITRQGRELILLTDNIIRNSAAANTTAYVKGPLGQLYKGIGEIKHKFAVGDQLWPGDFAYLTIKLTSTSTDKGTVFIMEQKDSDPDPSFNPLYPNDPAPYGEDRVLPRPLNFLSRSRYWNVKNIMFPITKPTAGLNADLQRGRIELPLAVQDEDATVTTSNGWVSTPDQTLADVLSELQELSIVQDSLNMDSNPDYAPASLTTQVNRGWAEQGEKWGDLGGELNVKESGGAIKATYTSNPFYKLGNGDFAFAWNYIPLPVEFLSLEASKKEGVVPVKWIIASERNIIQYVVERSSNGKDFVKIGEVPAKGSESLATTYHLTDASPLSSTAYYRIYSVDMFGVAQYSKTVVVNTTHKSTLSTNDALLVYPNPFNGRNLNLSLENNEGDIQIAIYDMMGKQVYTAAIQQYTKSAISINMDTPLTQGMYIMQIITEKGVYKKKILVK</sequence>
<dbReference type="InterPro" id="IPR013783">
    <property type="entry name" value="Ig-like_fold"/>
</dbReference>
<feature type="domain" description="Secretion system C-terminal sorting" evidence="1">
    <location>
        <begin position="2136"/>
        <end position="2212"/>
    </location>
</feature>
<evidence type="ECO:0000313" key="3">
    <source>
        <dbReference type="Proteomes" id="UP001168528"/>
    </source>
</evidence>
<keyword evidence="3" id="KW-1185">Reference proteome</keyword>
<dbReference type="EMBL" id="JAUKPO010000002">
    <property type="protein sequence ID" value="MDO1445928.1"/>
    <property type="molecule type" value="Genomic_DNA"/>
</dbReference>
<evidence type="ECO:0000313" key="2">
    <source>
        <dbReference type="EMBL" id="MDO1445928.1"/>
    </source>
</evidence>
<dbReference type="Gene3D" id="2.60.40.10">
    <property type="entry name" value="Immunoglobulins"/>
    <property type="match status" value="1"/>
</dbReference>
<dbReference type="InterPro" id="IPR026444">
    <property type="entry name" value="Secre_tail"/>
</dbReference>
<reference evidence="2" key="1">
    <citation type="submission" date="2023-07" db="EMBL/GenBank/DDBJ databases">
        <title>The genome sequence of Rhodocytophaga aerolata KACC 12507.</title>
        <authorList>
            <person name="Zhang X."/>
        </authorList>
    </citation>
    <scope>NUCLEOTIDE SEQUENCE</scope>
    <source>
        <strain evidence="2">KACC 12507</strain>
    </source>
</reference>
<dbReference type="Proteomes" id="UP001168528">
    <property type="component" value="Unassembled WGS sequence"/>
</dbReference>
<accession>A0ABT8R3S3</accession>
<protein>
    <submittedName>
        <fullName evidence="2">T9SS type A sorting domain-containing protein</fullName>
    </submittedName>
</protein>
<dbReference type="NCBIfam" id="TIGR04183">
    <property type="entry name" value="Por_Secre_tail"/>
    <property type="match status" value="1"/>
</dbReference>
<comment type="caution">
    <text evidence="2">The sequence shown here is derived from an EMBL/GenBank/DDBJ whole genome shotgun (WGS) entry which is preliminary data.</text>
</comment>
<evidence type="ECO:0000259" key="1">
    <source>
        <dbReference type="Pfam" id="PF18962"/>
    </source>
</evidence>
<organism evidence="2 3">
    <name type="scientific">Rhodocytophaga aerolata</name>
    <dbReference type="NCBI Taxonomy" id="455078"/>
    <lineage>
        <taxon>Bacteria</taxon>
        <taxon>Pseudomonadati</taxon>
        <taxon>Bacteroidota</taxon>
        <taxon>Cytophagia</taxon>
        <taxon>Cytophagales</taxon>
        <taxon>Rhodocytophagaceae</taxon>
        <taxon>Rhodocytophaga</taxon>
    </lineage>
</organism>
<name>A0ABT8R3S3_9BACT</name>
<gene>
    <name evidence="2" type="ORF">Q0590_06675</name>
</gene>